<dbReference type="EMBL" id="JACVVX010000007">
    <property type="protein sequence ID" value="MBD0416718.1"/>
    <property type="molecule type" value="Genomic_DNA"/>
</dbReference>
<dbReference type="Pfam" id="PF00441">
    <property type="entry name" value="Acyl-CoA_dh_1"/>
    <property type="match status" value="1"/>
</dbReference>
<dbReference type="PANTHER" id="PTHR43884">
    <property type="entry name" value="ACYL-COA DEHYDROGENASE"/>
    <property type="match status" value="1"/>
</dbReference>
<dbReference type="Gene3D" id="1.20.140.10">
    <property type="entry name" value="Butyryl-CoA Dehydrogenase, subunit A, domain 3"/>
    <property type="match status" value="1"/>
</dbReference>
<dbReference type="Gene3D" id="1.10.540.10">
    <property type="entry name" value="Acyl-CoA dehydrogenase/oxidase, N-terminal domain"/>
    <property type="match status" value="1"/>
</dbReference>
<protein>
    <submittedName>
        <fullName evidence="10">Acyl-CoA dehydrogenase family protein</fullName>
    </submittedName>
</protein>
<evidence type="ECO:0000259" key="7">
    <source>
        <dbReference type="Pfam" id="PF00441"/>
    </source>
</evidence>
<dbReference type="InterPro" id="IPR037069">
    <property type="entry name" value="AcylCoA_DH/ox_N_sf"/>
</dbReference>
<evidence type="ECO:0000256" key="3">
    <source>
        <dbReference type="ARBA" id="ARBA00022630"/>
    </source>
</evidence>
<comment type="similarity">
    <text evidence="2 6">Belongs to the acyl-CoA dehydrogenase family.</text>
</comment>
<proteinExistence type="inferred from homology"/>
<dbReference type="RefSeq" id="WP_188166164.1">
    <property type="nucleotide sequence ID" value="NZ_JACVVX010000007.1"/>
</dbReference>
<dbReference type="Pfam" id="PF02771">
    <property type="entry name" value="Acyl-CoA_dh_N"/>
    <property type="match status" value="1"/>
</dbReference>
<dbReference type="SUPFAM" id="SSF47203">
    <property type="entry name" value="Acyl-CoA dehydrogenase C-terminal domain-like"/>
    <property type="match status" value="1"/>
</dbReference>
<name>A0A8J6PLJ3_9HYPH</name>
<dbReference type="GO" id="GO:0003995">
    <property type="term" value="F:acyl-CoA dehydrogenase activity"/>
    <property type="evidence" value="ECO:0007669"/>
    <property type="project" value="TreeGrafter"/>
</dbReference>
<keyword evidence="11" id="KW-1185">Reference proteome</keyword>
<keyword evidence="3 6" id="KW-0285">Flavoprotein</keyword>
<dbReference type="AlphaFoldDB" id="A0A8J6PLJ3"/>
<keyword evidence="4 6" id="KW-0274">FAD</keyword>
<evidence type="ECO:0000313" key="11">
    <source>
        <dbReference type="Proteomes" id="UP000643405"/>
    </source>
</evidence>
<reference evidence="10" key="1">
    <citation type="submission" date="2020-09" db="EMBL/GenBank/DDBJ databases">
        <title>Genome seq and assembly of Tianweitania sp.</title>
        <authorList>
            <person name="Chhetri G."/>
        </authorList>
    </citation>
    <scope>NUCLEOTIDE SEQUENCE</scope>
    <source>
        <strain evidence="10">Rool2</strain>
    </source>
</reference>
<organism evidence="10 11">
    <name type="scientific">Oryzicola mucosus</name>
    <dbReference type="NCBI Taxonomy" id="2767425"/>
    <lineage>
        <taxon>Bacteria</taxon>
        <taxon>Pseudomonadati</taxon>
        <taxon>Pseudomonadota</taxon>
        <taxon>Alphaproteobacteria</taxon>
        <taxon>Hyphomicrobiales</taxon>
        <taxon>Phyllobacteriaceae</taxon>
        <taxon>Oryzicola</taxon>
    </lineage>
</organism>
<dbReference type="Pfam" id="PF02770">
    <property type="entry name" value="Acyl-CoA_dh_M"/>
    <property type="match status" value="1"/>
</dbReference>
<dbReference type="InterPro" id="IPR036250">
    <property type="entry name" value="AcylCo_DH-like_C"/>
</dbReference>
<evidence type="ECO:0000313" key="10">
    <source>
        <dbReference type="EMBL" id="MBD0416718.1"/>
    </source>
</evidence>
<evidence type="ECO:0000256" key="6">
    <source>
        <dbReference type="RuleBase" id="RU362125"/>
    </source>
</evidence>
<dbReference type="Proteomes" id="UP000643405">
    <property type="component" value="Unassembled WGS sequence"/>
</dbReference>
<evidence type="ECO:0000256" key="1">
    <source>
        <dbReference type="ARBA" id="ARBA00001974"/>
    </source>
</evidence>
<feature type="domain" description="Acyl-CoA dehydrogenase/oxidase C-terminal" evidence="7">
    <location>
        <begin position="227"/>
        <end position="362"/>
    </location>
</feature>
<dbReference type="CDD" id="cd00567">
    <property type="entry name" value="ACAD"/>
    <property type="match status" value="1"/>
</dbReference>
<dbReference type="SUPFAM" id="SSF56645">
    <property type="entry name" value="Acyl-CoA dehydrogenase NM domain-like"/>
    <property type="match status" value="1"/>
</dbReference>
<evidence type="ECO:0000259" key="8">
    <source>
        <dbReference type="Pfam" id="PF02770"/>
    </source>
</evidence>
<evidence type="ECO:0000256" key="2">
    <source>
        <dbReference type="ARBA" id="ARBA00009347"/>
    </source>
</evidence>
<dbReference type="PANTHER" id="PTHR43884:SF20">
    <property type="entry name" value="ACYL-COA DEHYDROGENASE FADE28"/>
    <property type="match status" value="1"/>
</dbReference>
<dbReference type="InterPro" id="IPR009075">
    <property type="entry name" value="AcylCo_DH/oxidase_C"/>
</dbReference>
<gene>
    <name evidence="10" type="ORF">ICI42_18865</name>
</gene>
<sequence length="379" mass="41024">MDFDLSSEQSMLKDSVHRLMTQRYTQEARQRFMAEPEGWSRDNWRQFAELGLLGLGFDEDLGGFGGTMVDTMIVLESFGRGLVIEPYLGSVVLGGGILRHAEFGARADMIAAGADGSRLFALAHEEEGARYVLSHVSTKVRRTAGGFVLEGRKINVIAGDSADTLFVTARTGGGIRDQGGISIFAVSKDQAGVTVEPYRAIDGSRYAAVTLAGVTLPESALVGTIDEGFAVLDRAVSDALAAVCGEAVGLMEVMLHTVVEYLKTRNQFGGPLARFQALQHRAAEMYVATEQARSMAIYAAMMAGEPDDRERRRALSFAKVQIGKSLHFVGQQAVQLSGGIGVTDEYIVGQQFKRSTAIERQFGDVDHHLSLIDAIDRHS</sequence>
<comment type="caution">
    <text evidence="10">The sequence shown here is derived from an EMBL/GenBank/DDBJ whole genome shotgun (WGS) entry which is preliminary data.</text>
</comment>
<dbReference type="InterPro" id="IPR046373">
    <property type="entry name" value="Acyl-CoA_Oxase/DH_mid-dom_sf"/>
</dbReference>
<comment type="cofactor">
    <cofactor evidence="1 6">
        <name>FAD</name>
        <dbReference type="ChEBI" id="CHEBI:57692"/>
    </cofactor>
</comment>
<dbReference type="InterPro" id="IPR013786">
    <property type="entry name" value="AcylCoA_DH/ox_N"/>
</dbReference>
<dbReference type="GO" id="GO:0050660">
    <property type="term" value="F:flavin adenine dinucleotide binding"/>
    <property type="evidence" value="ECO:0007669"/>
    <property type="project" value="InterPro"/>
</dbReference>
<evidence type="ECO:0000256" key="5">
    <source>
        <dbReference type="ARBA" id="ARBA00023002"/>
    </source>
</evidence>
<dbReference type="InterPro" id="IPR009100">
    <property type="entry name" value="AcylCoA_DH/oxidase_NM_dom_sf"/>
</dbReference>
<evidence type="ECO:0000259" key="9">
    <source>
        <dbReference type="Pfam" id="PF02771"/>
    </source>
</evidence>
<evidence type="ECO:0000256" key="4">
    <source>
        <dbReference type="ARBA" id="ARBA00022827"/>
    </source>
</evidence>
<keyword evidence="5 6" id="KW-0560">Oxidoreductase</keyword>
<feature type="domain" description="Acyl-CoA dehydrogenase/oxidase N-terminal" evidence="9">
    <location>
        <begin position="7"/>
        <end position="83"/>
    </location>
</feature>
<dbReference type="Gene3D" id="2.40.110.10">
    <property type="entry name" value="Butyryl-CoA Dehydrogenase, subunit A, domain 2"/>
    <property type="match status" value="1"/>
</dbReference>
<dbReference type="InterPro" id="IPR006091">
    <property type="entry name" value="Acyl-CoA_Oxase/DH_mid-dom"/>
</dbReference>
<accession>A0A8J6PLJ3</accession>
<feature type="domain" description="Acyl-CoA oxidase/dehydrogenase middle" evidence="8">
    <location>
        <begin position="126"/>
        <end position="205"/>
    </location>
</feature>